<dbReference type="GO" id="GO:0005839">
    <property type="term" value="C:proteasome core complex"/>
    <property type="evidence" value="ECO:0007669"/>
    <property type="project" value="InterPro"/>
</dbReference>
<sequence length="200" mass="22200">EYAREAVRRGSGVIAVRCNDGIVLLAESRSHSKLIEPNEKISQIEDNLYVAFSGLLADARVLVNESRVYAQIHKMTYGEECDVESVAWHLSKIAQRITQFGGRPFGLAIIIAGINNSEPVISVVEPGGAKYDVRAIAIGKNEGDLMKFLEENYKPTISLTECKELVESAFIKSNADKNNYELVVMDLGNQKIERTLVEQQ</sequence>
<organism evidence="2">
    <name type="scientific">marine sediment metagenome</name>
    <dbReference type="NCBI Taxonomy" id="412755"/>
    <lineage>
        <taxon>unclassified sequences</taxon>
        <taxon>metagenomes</taxon>
        <taxon>ecological metagenomes</taxon>
    </lineage>
</organism>
<dbReference type="EMBL" id="BARU01035165">
    <property type="protein sequence ID" value="GAH71927.1"/>
    <property type="molecule type" value="Genomic_DNA"/>
</dbReference>
<dbReference type="InterPro" id="IPR001353">
    <property type="entry name" value="Proteasome_sua/b"/>
</dbReference>
<keyword evidence="1" id="KW-0647">Proteasome</keyword>
<dbReference type="Gene3D" id="3.60.20.10">
    <property type="entry name" value="Glutamine Phosphoribosylpyrophosphate, subunit 1, domain 1"/>
    <property type="match status" value="1"/>
</dbReference>
<name>X1HR18_9ZZZZ</name>
<dbReference type="GO" id="GO:0051603">
    <property type="term" value="P:proteolysis involved in protein catabolic process"/>
    <property type="evidence" value="ECO:0007669"/>
    <property type="project" value="InterPro"/>
</dbReference>
<reference evidence="2" key="1">
    <citation type="journal article" date="2014" name="Front. Microbiol.">
        <title>High frequency of phylogenetically diverse reductive dehalogenase-homologous genes in deep subseafloor sedimentary metagenomes.</title>
        <authorList>
            <person name="Kawai M."/>
            <person name="Futagami T."/>
            <person name="Toyoda A."/>
            <person name="Takaki Y."/>
            <person name="Nishi S."/>
            <person name="Hori S."/>
            <person name="Arai W."/>
            <person name="Tsubouchi T."/>
            <person name="Morono Y."/>
            <person name="Uchiyama I."/>
            <person name="Ito T."/>
            <person name="Fujiyama A."/>
            <person name="Inagaki F."/>
            <person name="Takami H."/>
        </authorList>
    </citation>
    <scope>NUCLEOTIDE SEQUENCE</scope>
    <source>
        <strain evidence="2">Expedition CK06-06</strain>
    </source>
</reference>
<dbReference type="InterPro" id="IPR029055">
    <property type="entry name" value="Ntn_hydrolases_N"/>
</dbReference>
<feature type="non-terminal residue" evidence="2">
    <location>
        <position position="1"/>
    </location>
</feature>
<dbReference type="InterPro" id="IPR023332">
    <property type="entry name" value="Proteasome_alpha-type"/>
</dbReference>
<evidence type="ECO:0000256" key="1">
    <source>
        <dbReference type="ARBA" id="ARBA00022942"/>
    </source>
</evidence>
<gene>
    <name evidence="2" type="ORF">S03H2_55087</name>
</gene>
<dbReference type="Pfam" id="PF00227">
    <property type="entry name" value="Proteasome"/>
    <property type="match status" value="1"/>
</dbReference>
<dbReference type="PANTHER" id="PTHR11599">
    <property type="entry name" value="PROTEASOME SUBUNIT ALPHA/BETA"/>
    <property type="match status" value="1"/>
</dbReference>
<dbReference type="InterPro" id="IPR050115">
    <property type="entry name" value="Proteasome_alpha"/>
</dbReference>
<protein>
    <recommendedName>
        <fullName evidence="3">Proteasome alpha-type subunits domain-containing protein</fullName>
    </recommendedName>
</protein>
<accession>X1HR18</accession>
<dbReference type="AlphaFoldDB" id="X1HR18"/>
<evidence type="ECO:0008006" key="3">
    <source>
        <dbReference type="Google" id="ProtNLM"/>
    </source>
</evidence>
<dbReference type="PROSITE" id="PS51475">
    <property type="entry name" value="PROTEASOME_ALPHA_2"/>
    <property type="match status" value="1"/>
</dbReference>
<dbReference type="SUPFAM" id="SSF56235">
    <property type="entry name" value="N-terminal nucleophile aminohydrolases (Ntn hydrolases)"/>
    <property type="match status" value="1"/>
</dbReference>
<evidence type="ECO:0000313" key="2">
    <source>
        <dbReference type="EMBL" id="GAH71927.1"/>
    </source>
</evidence>
<proteinExistence type="predicted"/>
<comment type="caution">
    <text evidence="2">The sequence shown here is derived from an EMBL/GenBank/DDBJ whole genome shotgun (WGS) entry which is preliminary data.</text>
</comment>